<dbReference type="PRINTS" id="PR00080">
    <property type="entry name" value="SDRFAMILY"/>
</dbReference>
<reference evidence="4 5" key="1">
    <citation type="submission" date="2016-06" db="EMBL/GenBank/DDBJ databases">
        <title>Evolution of pathogenesis and genome organization in the Tremellales.</title>
        <authorList>
            <person name="Cuomo C."/>
            <person name="Litvintseva A."/>
            <person name="Heitman J."/>
            <person name="Chen Y."/>
            <person name="Sun S."/>
            <person name="Springer D."/>
            <person name="Dromer F."/>
            <person name="Young S."/>
            <person name="Zeng Q."/>
            <person name="Chapman S."/>
            <person name="Gujja S."/>
            <person name="Saif S."/>
            <person name="Birren B."/>
        </authorList>
    </citation>
    <scope>NUCLEOTIDE SEQUENCE [LARGE SCALE GENOMIC DNA]</scope>
    <source>
        <strain evidence="4 5">ATCC 28783</strain>
    </source>
</reference>
<dbReference type="Pfam" id="PF13561">
    <property type="entry name" value="adh_short_C2"/>
    <property type="match status" value="1"/>
</dbReference>
<evidence type="ECO:0000256" key="1">
    <source>
        <dbReference type="ARBA" id="ARBA00006484"/>
    </source>
</evidence>
<protein>
    <recommendedName>
        <fullName evidence="6">Short-chain dehydrogenase</fullName>
    </recommendedName>
</protein>
<accession>A0A4Q1BGE4</accession>
<evidence type="ECO:0000313" key="5">
    <source>
        <dbReference type="Proteomes" id="UP000289152"/>
    </source>
</evidence>
<comment type="similarity">
    <text evidence="1">Belongs to the short-chain dehydrogenases/reductases (SDR) family.</text>
</comment>
<dbReference type="STRING" id="5217.A0A4Q1BGE4"/>
<evidence type="ECO:0000256" key="2">
    <source>
        <dbReference type="ARBA" id="ARBA00022857"/>
    </source>
</evidence>
<dbReference type="InterPro" id="IPR036291">
    <property type="entry name" value="NAD(P)-bd_dom_sf"/>
</dbReference>
<dbReference type="GO" id="GO:0016491">
    <property type="term" value="F:oxidoreductase activity"/>
    <property type="evidence" value="ECO:0007669"/>
    <property type="project" value="UniProtKB-KW"/>
</dbReference>
<dbReference type="VEuPathDB" id="FungiDB:TREMEDRAFT_28121"/>
<dbReference type="InterPro" id="IPR002347">
    <property type="entry name" value="SDR_fam"/>
</dbReference>
<dbReference type="PRINTS" id="PR00081">
    <property type="entry name" value="GDHRDH"/>
</dbReference>
<dbReference type="SUPFAM" id="SSF51735">
    <property type="entry name" value="NAD(P)-binding Rossmann-fold domains"/>
    <property type="match status" value="1"/>
</dbReference>
<gene>
    <name evidence="4" type="ORF">M231_06359</name>
</gene>
<dbReference type="OrthoDB" id="3819888at2759"/>
<dbReference type="AlphaFoldDB" id="A0A4Q1BGE4"/>
<keyword evidence="3" id="KW-0560">Oxidoreductase</keyword>
<dbReference type="PANTHER" id="PTHR43618">
    <property type="entry name" value="7-ALPHA-HYDROXYSTEROID DEHYDROGENASE"/>
    <property type="match status" value="1"/>
</dbReference>
<evidence type="ECO:0008006" key="6">
    <source>
        <dbReference type="Google" id="ProtNLM"/>
    </source>
</evidence>
<dbReference type="EMBL" id="SDIL01000099">
    <property type="protein sequence ID" value="RXK36393.1"/>
    <property type="molecule type" value="Genomic_DNA"/>
</dbReference>
<proteinExistence type="inferred from homology"/>
<dbReference type="Proteomes" id="UP000289152">
    <property type="component" value="Unassembled WGS sequence"/>
</dbReference>
<evidence type="ECO:0000313" key="4">
    <source>
        <dbReference type="EMBL" id="RXK36393.1"/>
    </source>
</evidence>
<sequence>MSFKSFDISTLYSVKGKNVLITGGGTGVGKGMAIGFAMNGAKVIITGRRLQVIESTATEINAACKEQNSGGEVIPVQGDIATKAGVEAIYNICSQFIDRLDVLINNAGFSSNWKVPSKMDDVEQLQQKLWSIDDVDYANMTAVHVAGPYFMGVKFIPMFQKSDNPVIINITSLAAEFMNREVCEFSYAQSKAAEQQLTKLMSAALMPFKIRVNAISPGLFPSQLTTTGQGSLYPPMQRAADEIIPARRPGTWEEIAGPVMMMATRAGAYLNGVALSVDGGWLLTDSALHV</sequence>
<comment type="caution">
    <text evidence="4">The sequence shown here is derived from an EMBL/GenBank/DDBJ whole genome shotgun (WGS) entry which is preliminary data.</text>
</comment>
<organism evidence="4 5">
    <name type="scientific">Tremella mesenterica</name>
    <name type="common">Jelly fungus</name>
    <dbReference type="NCBI Taxonomy" id="5217"/>
    <lineage>
        <taxon>Eukaryota</taxon>
        <taxon>Fungi</taxon>
        <taxon>Dikarya</taxon>
        <taxon>Basidiomycota</taxon>
        <taxon>Agaricomycotina</taxon>
        <taxon>Tremellomycetes</taxon>
        <taxon>Tremellales</taxon>
        <taxon>Tremellaceae</taxon>
        <taxon>Tremella</taxon>
    </lineage>
</organism>
<keyword evidence="5" id="KW-1185">Reference proteome</keyword>
<dbReference type="InParanoid" id="A0A4Q1BGE4"/>
<dbReference type="Gene3D" id="3.40.50.720">
    <property type="entry name" value="NAD(P)-binding Rossmann-like Domain"/>
    <property type="match status" value="1"/>
</dbReference>
<dbReference type="PANTHER" id="PTHR43618:SF4">
    <property type="entry name" value="SHORT CHAIN DEHYDROGENASE_REDUCTASE FAMILY (AFU_ORTHOLOGUE AFUA_7G04540)"/>
    <property type="match status" value="1"/>
</dbReference>
<dbReference type="InterPro" id="IPR052178">
    <property type="entry name" value="Sec_Metab_Biosynth_SDR"/>
</dbReference>
<name>A0A4Q1BGE4_TREME</name>
<keyword evidence="2" id="KW-0521">NADP</keyword>
<evidence type="ECO:0000256" key="3">
    <source>
        <dbReference type="ARBA" id="ARBA00023002"/>
    </source>
</evidence>